<proteinExistence type="predicted"/>
<accession>X1RFU5</accession>
<evidence type="ECO:0000256" key="1">
    <source>
        <dbReference type="ARBA" id="ARBA00004651"/>
    </source>
</evidence>
<evidence type="ECO:0000256" key="4">
    <source>
        <dbReference type="ARBA" id="ARBA00022692"/>
    </source>
</evidence>
<evidence type="ECO:0000313" key="8">
    <source>
        <dbReference type="EMBL" id="GAI79478.1"/>
    </source>
</evidence>
<dbReference type="Pfam" id="PF01554">
    <property type="entry name" value="MatE"/>
    <property type="match status" value="1"/>
</dbReference>
<keyword evidence="6 7" id="KW-0472">Membrane</keyword>
<dbReference type="EMBL" id="BARW01008031">
    <property type="protein sequence ID" value="GAI79478.1"/>
    <property type="molecule type" value="Genomic_DNA"/>
</dbReference>
<protein>
    <recommendedName>
        <fullName evidence="9">MATE efflux family protein</fullName>
    </recommendedName>
</protein>
<keyword evidence="5 7" id="KW-1133">Transmembrane helix</keyword>
<feature type="transmembrane region" description="Helical" evidence="7">
    <location>
        <begin position="62"/>
        <end position="87"/>
    </location>
</feature>
<evidence type="ECO:0000256" key="3">
    <source>
        <dbReference type="ARBA" id="ARBA00022475"/>
    </source>
</evidence>
<keyword evidence="2" id="KW-0813">Transport</keyword>
<feature type="transmembrane region" description="Helical" evidence="7">
    <location>
        <begin position="21"/>
        <end position="42"/>
    </location>
</feature>
<dbReference type="PANTHER" id="PTHR43549:SF2">
    <property type="entry name" value="MULTIDRUG RESISTANCE PROTEIN NORM-RELATED"/>
    <property type="match status" value="1"/>
</dbReference>
<dbReference type="GO" id="GO:0015297">
    <property type="term" value="F:antiporter activity"/>
    <property type="evidence" value="ECO:0007669"/>
    <property type="project" value="InterPro"/>
</dbReference>
<keyword evidence="4 7" id="KW-0812">Transmembrane</keyword>
<gene>
    <name evidence="8" type="ORF">S12H4_16586</name>
</gene>
<evidence type="ECO:0000256" key="5">
    <source>
        <dbReference type="ARBA" id="ARBA00022989"/>
    </source>
</evidence>
<name>X1RFU5_9ZZZZ</name>
<evidence type="ECO:0000256" key="2">
    <source>
        <dbReference type="ARBA" id="ARBA00022448"/>
    </source>
</evidence>
<dbReference type="InterPro" id="IPR052031">
    <property type="entry name" value="Membrane_Transporter-Flippase"/>
</dbReference>
<dbReference type="GO" id="GO:0005886">
    <property type="term" value="C:plasma membrane"/>
    <property type="evidence" value="ECO:0007669"/>
    <property type="project" value="UniProtKB-SubCell"/>
</dbReference>
<keyword evidence="3" id="KW-1003">Cell membrane</keyword>
<dbReference type="InterPro" id="IPR002528">
    <property type="entry name" value="MATE_fam"/>
</dbReference>
<evidence type="ECO:0008006" key="9">
    <source>
        <dbReference type="Google" id="ProtNLM"/>
    </source>
</evidence>
<dbReference type="PANTHER" id="PTHR43549">
    <property type="entry name" value="MULTIDRUG RESISTANCE PROTEIN YPNP-RELATED"/>
    <property type="match status" value="1"/>
</dbReference>
<reference evidence="8" key="1">
    <citation type="journal article" date="2014" name="Front. Microbiol.">
        <title>High frequency of phylogenetically diverse reductive dehalogenase-homologous genes in deep subseafloor sedimentary metagenomes.</title>
        <authorList>
            <person name="Kawai M."/>
            <person name="Futagami T."/>
            <person name="Toyoda A."/>
            <person name="Takaki Y."/>
            <person name="Nishi S."/>
            <person name="Hori S."/>
            <person name="Arai W."/>
            <person name="Tsubouchi T."/>
            <person name="Morono Y."/>
            <person name="Uchiyama I."/>
            <person name="Ito T."/>
            <person name="Fujiyama A."/>
            <person name="Inagaki F."/>
            <person name="Takami H."/>
        </authorList>
    </citation>
    <scope>NUCLEOTIDE SEQUENCE</scope>
    <source>
        <strain evidence="8">Expedition CK06-06</strain>
    </source>
</reference>
<comment type="subcellular location">
    <subcellularLocation>
        <location evidence="1">Cell membrane</location>
        <topology evidence="1">Multi-pass membrane protein</topology>
    </subcellularLocation>
</comment>
<evidence type="ECO:0000256" key="7">
    <source>
        <dbReference type="SAM" id="Phobius"/>
    </source>
</evidence>
<comment type="caution">
    <text evidence="8">The sequence shown here is derived from an EMBL/GenBank/DDBJ whole genome shotgun (WGS) entry which is preliminary data.</text>
</comment>
<sequence>MKNKVTEEMQKKIISGPILKTLFMLSWPIMATHFFQIAYNLIDTYWLGRVSVEAVAAPTLAWPMVFLLISVAGGLSVAGVALVSQYVGAKDEKEVKKSA</sequence>
<evidence type="ECO:0000256" key="6">
    <source>
        <dbReference type="ARBA" id="ARBA00023136"/>
    </source>
</evidence>
<dbReference type="GO" id="GO:0042910">
    <property type="term" value="F:xenobiotic transmembrane transporter activity"/>
    <property type="evidence" value="ECO:0007669"/>
    <property type="project" value="InterPro"/>
</dbReference>
<organism evidence="8">
    <name type="scientific">marine sediment metagenome</name>
    <dbReference type="NCBI Taxonomy" id="412755"/>
    <lineage>
        <taxon>unclassified sequences</taxon>
        <taxon>metagenomes</taxon>
        <taxon>ecological metagenomes</taxon>
    </lineage>
</organism>
<dbReference type="AlphaFoldDB" id="X1RFU5"/>
<feature type="non-terminal residue" evidence="8">
    <location>
        <position position="99"/>
    </location>
</feature>